<keyword evidence="4 5" id="KW-0472">Membrane</keyword>
<dbReference type="Proteomes" id="UP000824366">
    <property type="component" value="Chromosome"/>
</dbReference>
<keyword evidence="2 5" id="KW-0812">Transmembrane</keyword>
<accession>A0ABN6D548</accession>
<dbReference type="EMBL" id="AP024238">
    <property type="protein sequence ID" value="BCO25924.1"/>
    <property type="molecule type" value="Genomic_DNA"/>
</dbReference>
<evidence type="ECO:0000256" key="1">
    <source>
        <dbReference type="ARBA" id="ARBA00004141"/>
    </source>
</evidence>
<evidence type="ECO:0000313" key="7">
    <source>
        <dbReference type="EMBL" id="BCO25924.1"/>
    </source>
</evidence>
<dbReference type="InterPro" id="IPR049453">
    <property type="entry name" value="Memb_transporter_dom"/>
</dbReference>
<gene>
    <name evidence="7" type="ORF">MIZ03_0803</name>
</gene>
<feature type="transmembrane region" description="Helical" evidence="5">
    <location>
        <begin position="249"/>
        <end position="270"/>
    </location>
</feature>
<dbReference type="RefSeq" id="WP_223908475.1">
    <property type="nucleotide sequence ID" value="NZ_AP024238.1"/>
</dbReference>
<name>A0ABN6D548_9BURK</name>
<keyword evidence="8" id="KW-1185">Reference proteome</keyword>
<sequence>MINGRNWRDVVALVQTEWHHLTTINASDRRWAMPFCAALASGLPLLVGAYFGQLNFGLVSSLGGLVFVYTPKTPLSHRMVVLMACAFGMSASYALGVMAHFWPLLLVPVLTFIAILVTMVCRFYAVGPPGSLFFVMAAAIGAYAPGELMQIPQSVGLLTLGALLACLIAFFYSLYHLRQQAAEPVRPLPPASFDFVVVDSVVIGVFVGLSLTVAQVLRLERAYWVPISCMAVMQGGSLRAVWNKQVQRIVGTAVGLLLAWVLLMLVLDAWRVALLMMALTFCIEVLVVRHYGLAVIFITPLTILLAEAAYLGQGSSAVMLQARLWDTVLGSVVGLLGGVCLHSPRLRASLGPWLRKWAPTFSKG</sequence>
<protein>
    <recommendedName>
        <fullName evidence="6">Integral membrane bound transporter domain-containing protein</fullName>
    </recommendedName>
</protein>
<reference evidence="7 8" key="1">
    <citation type="journal article" date="2021" name="Microbiol. Spectr.">
        <title>A Single Bacterium Capable of Oxidation and Reduction of Iron at Circumneutral pH.</title>
        <authorList>
            <person name="Kato S."/>
            <person name="Ohkuma M."/>
        </authorList>
    </citation>
    <scope>NUCLEOTIDE SEQUENCE [LARGE SCALE GENOMIC DNA]</scope>
    <source>
        <strain evidence="7 8">MIZ03</strain>
    </source>
</reference>
<organism evidence="7 8">
    <name type="scientific">Rhodoferax lithotrophicus</name>
    <dbReference type="NCBI Taxonomy" id="2798804"/>
    <lineage>
        <taxon>Bacteria</taxon>
        <taxon>Pseudomonadati</taxon>
        <taxon>Pseudomonadota</taxon>
        <taxon>Betaproteobacteria</taxon>
        <taxon>Burkholderiales</taxon>
        <taxon>Comamonadaceae</taxon>
        <taxon>Rhodoferax</taxon>
    </lineage>
</organism>
<feature type="transmembrane region" description="Helical" evidence="5">
    <location>
        <begin position="105"/>
        <end position="125"/>
    </location>
</feature>
<proteinExistence type="predicted"/>
<dbReference type="Pfam" id="PF13515">
    <property type="entry name" value="FUSC_2"/>
    <property type="match status" value="1"/>
</dbReference>
<evidence type="ECO:0000313" key="8">
    <source>
        <dbReference type="Proteomes" id="UP000824366"/>
    </source>
</evidence>
<feature type="domain" description="Integral membrane bound transporter" evidence="6">
    <location>
        <begin position="210"/>
        <end position="336"/>
    </location>
</feature>
<feature type="transmembrane region" description="Helical" evidence="5">
    <location>
        <begin position="223"/>
        <end position="242"/>
    </location>
</feature>
<evidence type="ECO:0000259" key="6">
    <source>
        <dbReference type="Pfam" id="PF13515"/>
    </source>
</evidence>
<comment type="subcellular location">
    <subcellularLocation>
        <location evidence="1">Membrane</location>
        <topology evidence="1">Multi-pass membrane protein</topology>
    </subcellularLocation>
</comment>
<evidence type="ECO:0000256" key="5">
    <source>
        <dbReference type="SAM" id="Phobius"/>
    </source>
</evidence>
<keyword evidence="3 5" id="KW-1133">Transmembrane helix</keyword>
<evidence type="ECO:0000256" key="3">
    <source>
        <dbReference type="ARBA" id="ARBA00022989"/>
    </source>
</evidence>
<feature type="transmembrane region" description="Helical" evidence="5">
    <location>
        <begin position="157"/>
        <end position="175"/>
    </location>
</feature>
<feature type="transmembrane region" description="Helical" evidence="5">
    <location>
        <begin position="196"/>
        <end position="217"/>
    </location>
</feature>
<feature type="transmembrane region" description="Helical" evidence="5">
    <location>
        <begin position="290"/>
        <end position="312"/>
    </location>
</feature>
<evidence type="ECO:0000256" key="4">
    <source>
        <dbReference type="ARBA" id="ARBA00023136"/>
    </source>
</evidence>
<evidence type="ECO:0000256" key="2">
    <source>
        <dbReference type="ARBA" id="ARBA00022692"/>
    </source>
</evidence>
<feature type="transmembrane region" description="Helical" evidence="5">
    <location>
        <begin position="80"/>
        <end position="99"/>
    </location>
</feature>